<dbReference type="PANTHER" id="PTHR48090:SF7">
    <property type="entry name" value="RFBJ PROTEIN"/>
    <property type="match status" value="1"/>
</dbReference>
<gene>
    <name evidence="3" type="ORF">SAMN05421721_10813</name>
</gene>
<dbReference type="OrthoDB" id="9811884at2"/>
<dbReference type="Proteomes" id="UP000199556">
    <property type="component" value="Unassembled WGS sequence"/>
</dbReference>
<dbReference type="AlphaFoldDB" id="A0A1I4RIP0"/>
<protein>
    <submittedName>
        <fullName evidence="3">Glycosyltransferase involved in cell wall bisynthesis</fullName>
    </submittedName>
</protein>
<dbReference type="Gene3D" id="3.90.550.10">
    <property type="entry name" value="Spore Coat Polysaccharide Biosynthesis Protein SpsA, Chain A"/>
    <property type="match status" value="1"/>
</dbReference>
<proteinExistence type="predicted"/>
<dbReference type="STRING" id="195064.SAMN05421721_10813"/>
<evidence type="ECO:0000313" key="3">
    <source>
        <dbReference type="EMBL" id="SFM52119.1"/>
    </source>
</evidence>
<dbReference type="CDD" id="cd04179">
    <property type="entry name" value="DPM_DPG-synthase_like"/>
    <property type="match status" value="1"/>
</dbReference>
<dbReference type="PANTHER" id="PTHR48090">
    <property type="entry name" value="UNDECAPRENYL-PHOSPHATE 4-DEOXY-4-FORMAMIDO-L-ARABINOSE TRANSFERASE-RELATED"/>
    <property type="match status" value="1"/>
</dbReference>
<dbReference type="InterPro" id="IPR050256">
    <property type="entry name" value="Glycosyltransferase_2"/>
</dbReference>
<dbReference type="RefSeq" id="WP_090485229.1">
    <property type="nucleotide sequence ID" value="NZ_FOUO01000008.1"/>
</dbReference>
<organism evidence="3 4">
    <name type="scientific">Ectothiorhodospira mobilis</name>
    <dbReference type="NCBI Taxonomy" id="195064"/>
    <lineage>
        <taxon>Bacteria</taxon>
        <taxon>Pseudomonadati</taxon>
        <taxon>Pseudomonadota</taxon>
        <taxon>Gammaproteobacteria</taxon>
        <taxon>Chromatiales</taxon>
        <taxon>Ectothiorhodospiraceae</taxon>
        <taxon>Ectothiorhodospira</taxon>
    </lineage>
</organism>
<dbReference type="InterPro" id="IPR029044">
    <property type="entry name" value="Nucleotide-diphossugar_trans"/>
</dbReference>
<evidence type="ECO:0000313" key="4">
    <source>
        <dbReference type="Proteomes" id="UP000199556"/>
    </source>
</evidence>
<dbReference type="Pfam" id="PF00535">
    <property type="entry name" value="Glycos_transf_2"/>
    <property type="match status" value="1"/>
</dbReference>
<accession>A0A1I4RIP0</accession>
<keyword evidence="1" id="KW-0472">Membrane</keyword>
<evidence type="ECO:0000256" key="1">
    <source>
        <dbReference type="SAM" id="Phobius"/>
    </source>
</evidence>
<feature type="transmembrane region" description="Helical" evidence="1">
    <location>
        <begin position="234"/>
        <end position="257"/>
    </location>
</feature>
<reference evidence="3 4" key="1">
    <citation type="submission" date="2016-10" db="EMBL/GenBank/DDBJ databases">
        <authorList>
            <person name="de Groot N.N."/>
        </authorList>
    </citation>
    <scope>NUCLEOTIDE SEQUENCE [LARGE SCALE GENOMIC DNA]</scope>
    <source>
        <strain evidence="3 4">DSM 4180</strain>
    </source>
</reference>
<feature type="transmembrane region" description="Helical" evidence="1">
    <location>
        <begin position="269"/>
        <end position="292"/>
    </location>
</feature>
<dbReference type="EMBL" id="FOUO01000008">
    <property type="protein sequence ID" value="SFM52119.1"/>
    <property type="molecule type" value="Genomic_DNA"/>
</dbReference>
<sequence length="321" mass="35536">MKLIVQIPCFNEEESLARTLADIPREIPGIDCVEILIIDDGSSDHTARQAALLGVDHIVAHKQNQGLARAFRTGLEASLQAGADVIVNTDADNQYAGSDIPRLIAPILQGQADMVVGDRQTRQLAHFSGLKKHLQRIGSAMVRQLSGIDMPDAVSGFRAFSREAAIQLNILSSFSYTIETLIQAGKRNLTVASVPVTTRPTERPSRLFRSIPQFIQNSAITMVRTYAMYKPLRVFFYIGLVLILLGAVPILRFLVFYLHGDGSGHIQSLLLGTMLVSMGAFTWLIGLVADLISFNRQLLEMTLERVRRLELDRSSHRSDQD</sequence>
<dbReference type="InterPro" id="IPR001173">
    <property type="entry name" value="Glyco_trans_2-like"/>
</dbReference>
<keyword evidence="1" id="KW-0812">Transmembrane</keyword>
<keyword evidence="4" id="KW-1185">Reference proteome</keyword>
<evidence type="ECO:0000259" key="2">
    <source>
        <dbReference type="Pfam" id="PF00535"/>
    </source>
</evidence>
<dbReference type="GO" id="GO:0016740">
    <property type="term" value="F:transferase activity"/>
    <property type="evidence" value="ECO:0007669"/>
    <property type="project" value="UniProtKB-KW"/>
</dbReference>
<feature type="domain" description="Glycosyltransferase 2-like" evidence="2">
    <location>
        <begin position="6"/>
        <end position="165"/>
    </location>
</feature>
<keyword evidence="3" id="KW-0808">Transferase</keyword>
<keyword evidence="1" id="KW-1133">Transmembrane helix</keyword>
<dbReference type="SUPFAM" id="SSF53448">
    <property type="entry name" value="Nucleotide-diphospho-sugar transferases"/>
    <property type="match status" value="1"/>
</dbReference>
<name>A0A1I4RIP0_ECTMO</name>